<dbReference type="OrthoDB" id="3270987at2759"/>
<dbReference type="SUPFAM" id="SSF81383">
    <property type="entry name" value="F-box domain"/>
    <property type="match status" value="1"/>
</dbReference>
<accession>A0A0H2R1C8</accession>
<dbReference type="AlphaFoldDB" id="A0A0H2R1C8"/>
<sequence>MTPVVDLPDEILCNVISLAIKNWRIFPKVFKAGNDFQDCVALIDVSRVCRRWREAAITDPTLWSSLCIVLHTPSAEVLRQLAYFVDICSARSKDLPMTIAVSIMHLDDLRLAHPLMRSIVAQEHRWSRIAINVIRPREQEDRMPIRVNEPSTNYDINLSAAGGDLLKEFQFNIGAWFTYSLNGPLPALETLKVAGYKIDGAAYILAKWSPFAPNLTELEMTVDASQFTFSTAEREINICGEEGGSSEQRFLLPKLRTLTVLPSFLPNLTCPNLEKYIMGSIPGGYSHLLCFLEFIDRNAPPLRTLAVRDGSSFLDNDMVRLYLTPTITTVIVKGPLDGFFSILSKSSPGGAGVLVLPALEQIELYECYTKYLDQLSALVLFRWDTSNRTLKSVKLCRCFQSMPEALMRPGNADIDVAEVEERWQGIARPFYVNFGSAKK</sequence>
<dbReference type="InterPro" id="IPR036047">
    <property type="entry name" value="F-box-like_dom_sf"/>
</dbReference>
<gene>
    <name evidence="2" type="ORF">SCHPADRAFT_1002848</name>
</gene>
<dbReference type="Proteomes" id="UP000053477">
    <property type="component" value="Unassembled WGS sequence"/>
</dbReference>
<evidence type="ECO:0000313" key="3">
    <source>
        <dbReference type="Proteomes" id="UP000053477"/>
    </source>
</evidence>
<reference evidence="2 3" key="1">
    <citation type="submission" date="2015-04" db="EMBL/GenBank/DDBJ databases">
        <title>Complete genome sequence of Schizopora paradoxa KUC8140, a cosmopolitan wood degrader in East Asia.</title>
        <authorList>
            <consortium name="DOE Joint Genome Institute"/>
            <person name="Min B."/>
            <person name="Park H."/>
            <person name="Jang Y."/>
            <person name="Kim J.-J."/>
            <person name="Kim K.H."/>
            <person name="Pangilinan J."/>
            <person name="Lipzen A."/>
            <person name="Riley R."/>
            <person name="Grigoriev I.V."/>
            <person name="Spatafora J.W."/>
            <person name="Choi I.-G."/>
        </authorList>
    </citation>
    <scope>NUCLEOTIDE SEQUENCE [LARGE SCALE GENOMIC DNA]</scope>
    <source>
        <strain evidence="2 3">KUC8140</strain>
    </source>
</reference>
<dbReference type="InterPro" id="IPR001810">
    <property type="entry name" value="F-box_dom"/>
</dbReference>
<proteinExistence type="predicted"/>
<dbReference type="InParanoid" id="A0A0H2R1C8"/>
<protein>
    <recommendedName>
        <fullName evidence="1">F-box domain-containing protein</fullName>
    </recommendedName>
</protein>
<evidence type="ECO:0000313" key="2">
    <source>
        <dbReference type="EMBL" id="KLO05550.1"/>
    </source>
</evidence>
<evidence type="ECO:0000259" key="1">
    <source>
        <dbReference type="Pfam" id="PF12937"/>
    </source>
</evidence>
<dbReference type="EMBL" id="KQ086293">
    <property type="protein sequence ID" value="KLO05550.1"/>
    <property type="molecule type" value="Genomic_DNA"/>
</dbReference>
<feature type="domain" description="F-box" evidence="1">
    <location>
        <begin position="6"/>
        <end position="68"/>
    </location>
</feature>
<dbReference type="Gene3D" id="1.20.1280.50">
    <property type="match status" value="1"/>
</dbReference>
<keyword evidence="3" id="KW-1185">Reference proteome</keyword>
<dbReference type="Pfam" id="PF12937">
    <property type="entry name" value="F-box-like"/>
    <property type="match status" value="1"/>
</dbReference>
<name>A0A0H2R1C8_9AGAM</name>
<organism evidence="2 3">
    <name type="scientific">Schizopora paradoxa</name>
    <dbReference type="NCBI Taxonomy" id="27342"/>
    <lineage>
        <taxon>Eukaryota</taxon>
        <taxon>Fungi</taxon>
        <taxon>Dikarya</taxon>
        <taxon>Basidiomycota</taxon>
        <taxon>Agaricomycotina</taxon>
        <taxon>Agaricomycetes</taxon>
        <taxon>Hymenochaetales</taxon>
        <taxon>Schizoporaceae</taxon>
        <taxon>Schizopora</taxon>
    </lineage>
</organism>